<dbReference type="PROSITE" id="PS50943">
    <property type="entry name" value="HTH_CROC1"/>
    <property type="match status" value="1"/>
</dbReference>
<dbReference type="SMART" id="SM00530">
    <property type="entry name" value="HTH_XRE"/>
    <property type="match status" value="1"/>
</dbReference>
<dbReference type="SUPFAM" id="SSF47413">
    <property type="entry name" value="lambda repressor-like DNA-binding domains"/>
    <property type="match status" value="1"/>
</dbReference>
<evidence type="ECO:0000313" key="3">
    <source>
        <dbReference type="Proteomes" id="UP000638313"/>
    </source>
</evidence>
<dbReference type="Pfam" id="PF19054">
    <property type="entry name" value="DUF5753"/>
    <property type="match status" value="1"/>
</dbReference>
<sequence>MPLRSSPTARQLRLGAELRKMRERAGLTSTEAGRLLGTNQAQISNIEASRFGVSEDRIRALARNYSCGDETLINALVRMAGERKKGWWEEYRGILPPDLLDLAELEHHAVVLRGAYVAHLPGLLQTAEHAREVFRQAVPRLAPPEIEHRVSHRVKRQEVLFRDRPTPFTAIIHEAALRMRFGGPCTALHQLRHILEMSEREHITVRVITFDAGSFPGSGQSILYAAGPVRQLDTIHLDTEHGSALLDAEARLENYRVVLDRLEEIALGPRESRKLIHGLAQELRGAP</sequence>
<dbReference type="Proteomes" id="UP000638313">
    <property type="component" value="Unassembled WGS sequence"/>
</dbReference>
<evidence type="ECO:0000313" key="2">
    <source>
        <dbReference type="EMBL" id="GHF35142.1"/>
    </source>
</evidence>
<keyword evidence="3" id="KW-1185">Reference proteome</keyword>
<reference evidence="2" key="2">
    <citation type="submission" date="2020-09" db="EMBL/GenBank/DDBJ databases">
        <authorList>
            <person name="Sun Q."/>
            <person name="Ohkuma M."/>
        </authorList>
    </citation>
    <scope>NUCLEOTIDE SEQUENCE</scope>
    <source>
        <strain evidence="2">JCM 4059</strain>
    </source>
</reference>
<proteinExistence type="predicted"/>
<dbReference type="RefSeq" id="WP_190128660.1">
    <property type="nucleotide sequence ID" value="NZ_BNBD01000002.1"/>
</dbReference>
<accession>A0A919B1S0</accession>
<dbReference type="Gene3D" id="1.10.260.40">
    <property type="entry name" value="lambda repressor-like DNA-binding domains"/>
    <property type="match status" value="1"/>
</dbReference>
<organism evidence="2 3">
    <name type="scientific">Streptomyces mashuensis</name>
    <dbReference type="NCBI Taxonomy" id="33904"/>
    <lineage>
        <taxon>Bacteria</taxon>
        <taxon>Bacillati</taxon>
        <taxon>Actinomycetota</taxon>
        <taxon>Actinomycetes</taxon>
        <taxon>Kitasatosporales</taxon>
        <taxon>Streptomycetaceae</taxon>
        <taxon>Streptomyces</taxon>
    </lineage>
</organism>
<dbReference type="GO" id="GO:0003677">
    <property type="term" value="F:DNA binding"/>
    <property type="evidence" value="ECO:0007669"/>
    <property type="project" value="InterPro"/>
</dbReference>
<dbReference type="CDD" id="cd00093">
    <property type="entry name" value="HTH_XRE"/>
    <property type="match status" value="1"/>
</dbReference>
<gene>
    <name evidence="2" type="ORF">GCM10010218_15400</name>
</gene>
<evidence type="ECO:0000259" key="1">
    <source>
        <dbReference type="PROSITE" id="PS50943"/>
    </source>
</evidence>
<dbReference type="EMBL" id="BNBD01000002">
    <property type="protein sequence ID" value="GHF35142.1"/>
    <property type="molecule type" value="Genomic_DNA"/>
</dbReference>
<dbReference type="InterPro" id="IPR001387">
    <property type="entry name" value="Cro/C1-type_HTH"/>
</dbReference>
<feature type="domain" description="HTH cro/C1-type" evidence="1">
    <location>
        <begin position="18"/>
        <end position="73"/>
    </location>
</feature>
<reference evidence="2" key="1">
    <citation type="journal article" date="2014" name="Int. J. Syst. Evol. Microbiol.">
        <title>Complete genome sequence of Corynebacterium casei LMG S-19264T (=DSM 44701T), isolated from a smear-ripened cheese.</title>
        <authorList>
            <consortium name="US DOE Joint Genome Institute (JGI-PGF)"/>
            <person name="Walter F."/>
            <person name="Albersmeier A."/>
            <person name="Kalinowski J."/>
            <person name="Ruckert C."/>
        </authorList>
    </citation>
    <scope>NUCLEOTIDE SEQUENCE</scope>
    <source>
        <strain evidence="2">JCM 4059</strain>
    </source>
</reference>
<protein>
    <submittedName>
        <fullName evidence="2">Transcriptional regulator</fullName>
    </submittedName>
</protein>
<name>A0A919B1S0_9ACTN</name>
<comment type="caution">
    <text evidence="2">The sequence shown here is derived from an EMBL/GenBank/DDBJ whole genome shotgun (WGS) entry which is preliminary data.</text>
</comment>
<dbReference type="InterPro" id="IPR043917">
    <property type="entry name" value="DUF5753"/>
</dbReference>
<dbReference type="AlphaFoldDB" id="A0A919B1S0"/>
<dbReference type="Pfam" id="PF13560">
    <property type="entry name" value="HTH_31"/>
    <property type="match status" value="1"/>
</dbReference>
<dbReference type="InterPro" id="IPR010982">
    <property type="entry name" value="Lambda_DNA-bd_dom_sf"/>
</dbReference>